<dbReference type="PROSITE" id="PS50005">
    <property type="entry name" value="TPR"/>
    <property type="match status" value="2"/>
</dbReference>
<dbReference type="AlphaFoldDB" id="A0A916YB39"/>
<dbReference type="Proteomes" id="UP000598997">
    <property type="component" value="Unassembled WGS sequence"/>
</dbReference>
<organism evidence="5 6">
    <name type="scientific">Croceicoccus pelagius</name>
    <dbReference type="NCBI Taxonomy" id="1703341"/>
    <lineage>
        <taxon>Bacteria</taxon>
        <taxon>Pseudomonadati</taxon>
        <taxon>Pseudomonadota</taxon>
        <taxon>Alphaproteobacteria</taxon>
        <taxon>Sphingomonadales</taxon>
        <taxon>Erythrobacteraceae</taxon>
        <taxon>Croceicoccus</taxon>
    </lineage>
</organism>
<dbReference type="GO" id="GO:0030968">
    <property type="term" value="P:endoplasmic reticulum unfolded protein response"/>
    <property type="evidence" value="ECO:0007669"/>
    <property type="project" value="TreeGrafter"/>
</dbReference>
<dbReference type="InterPro" id="IPR011990">
    <property type="entry name" value="TPR-like_helical_dom_sf"/>
</dbReference>
<dbReference type="Pfam" id="PF25063">
    <property type="entry name" value="ARM_TT21_C"/>
    <property type="match status" value="1"/>
</dbReference>
<evidence type="ECO:0000313" key="6">
    <source>
        <dbReference type="Proteomes" id="UP000598997"/>
    </source>
</evidence>
<feature type="repeat" description="TPR" evidence="3">
    <location>
        <begin position="70"/>
        <end position="103"/>
    </location>
</feature>
<dbReference type="PANTHER" id="PTHR44227:SF3">
    <property type="entry name" value="PROTEIN O-MANNOSYL-TRANSFERASE TMTC4"/>
    <property type="match status" value="1"/>
</dbReference>
<comment type="caution">
    <text evidence="5">The sequence shown here is derived from an EMBL/GenBank/DDBJ whole genome shotgun (WGS) entry which is preliminary data.</text>
</comment>
<feature type="repeat" description="TPR" evidence="3">
    <location>
        <begin position="138"/>
        <end position="171"/>
    </location>
</feature>
<feature type="domain" description="Tetratricopeptide repeat protein 21A/21B C-terminal ARM" evidence="4">
    <location>
        <begin position="172"/>
        <end position="272"/>
    </location>
</feature>
<dbReference type="InterPro" id="IPR056834">
    <property type="entry name" value="ARM_TT21_C"/>
</dbReference>
<keyword evidence="6" id="KW-1185">Reference proteome</keyword>
<evidence type="ECO:0000259" key="4">
    <source>
        <dbReference type="Pfam" id="PF25063"/>
    </source>
</evidence>
<dbReference type="Gene3D" id="2.60.120.620">
    <property type="entry name" value="q2cbj1_9rhob like domain"/>
    <property type="match status" value="1"/>
</dbReference>
<dbReference type="Pfam" id="PF13759">
    <property type="entry name" value="2OG-FeII_Oxy_5"/>
    <property type="match status" value="1"/>
</dbReference>
<dbReference type="OrthoDB" id="9783136at2"/>
<dbReference type="Pfam" id="PF14559">
    <property type="entry name" value="TPR_19"/>
    <property type="match status" value="2"/>
</dbReference>
<dbReference type="SMART" id="SM00028">
    <property type="entry name" value="TPR"/>
    <property type="match status" value="3"/>
</dbReference>
<protein>
    <recommendedName>
        <fullName evidence="4">Tetratricopeptide repeat protein 21A/21B C-terminal ARM domain-containing protein</fullName>
    </recommendedName>
</protein>
<dbReference type="InterPro" id="IPR019734">
    <property type="entry name" value="TPR_rpt"/>
</dbReference>
<reference evidence="5 6" key="1">
    <citation type="journal article" date="2014" name="Int. J. Syst. Evol. Microbiol.">
        <title>Complete genome sequence of Corynebacterium casei LMG S-19264T (=DSM 44701T), isolated from a smear-ripened cheese.</title>
        <authorList>
            <consortium name="US DOE Joint Genome Institute (JGI-PGF)"/>
            <person name="Walter F."/>
            <person name="Albersmeier A."/>
            <person name="Kalinowski J."/>
            <person name="Ruckert C."/>
        </authorList>
    </citation>
    <scope>NUCLEOTIDE SEQUENCE [LARGE SCALE GENOMIC DNA]</scope>
    <source>
        <strain evidence="5 6">CGMCC 1.15358</strain>
    </source>
</reference>
<dbReference type="EMBL" id="BMIO01000003">
    <property type="protein sequence ID" value="GGD38641.1"/>
    <property type="molecule type" value="Genomic_DNA"/>
</dbReference>
<evidence type="ECO:0000256" key="2">
    <source>
        <dbReference type="ARBA" id="ARBA00022803"/>
    </source>
</evidence>
<dbReference type="GO" id="GO:0035269">
    <property type="term" value="P:protein O-linked glycosylation via mannose"/>
    <property type="evidence" value="ECO:0007669"/>
    <property type="project" value="TreeGrafter"/>
</dbReference>
<evidence type="ECO:0000256" key="1">
    <source>
        <dbReference type="ARBA" id="ARBA00022737"/>
    </source>
</evidence>
<dbReference type="InterPro" id="IPR012668">
    <property type="entry name" value="CHP02466"/>
</dbReference>
<gene>
    <name evidence="5" type="ORF">GCM10010989_10880</name>
</gene>
<evidence type="ECO:0000256" key="3">
    <source>
        <dbReference type="PROSITE-ProRule" id="PRU00339"/>
    </source>
</evidence>
<evidence type="ECO:0000313" key="5">
    <source>
        <dbReference type="EMBL" id="GGD38641.1"/>
    </source>
</evidence>
<dbReference type="RefSeq" id="WP_066763107.1">
    <property type="nucleotide sequence ID" value="NZ_BMIO01000003.1"/>
</dbReference>
<proteinExistence type="predicted"/>
<keyword evidence="2 3" id="KW-0802">TPR repeat</keyword>
<sequence length="504" mass="53161">MDDNLLAEAARLAQGPRPGDAVPLVERLLGEAPDDPEALTVAALVAQRTGRGDEAVRLFAVARDADADNPSRHQNLAVALKRLGRFDEALAAFETALALRPRHGATIANMGSCLLAAGRNDEALARLDPAGVDDPAHADFCNNRGIALARAGRFEEAVEAYRGAICARPAMAEARINMADALAQSGDAAGAMRVLEEVLAAGSNMRAANQLGLLKEKAGDFAAAAAALRSGFDPDAPNHALGINLARNLIRADRPRDALAVCERMLATSPSVTTPLAMATVALGRMGEHGAQAQLMGIEHFVTVHDIDAVSGFATIADFNAALVAELRNHPSLTEEPEGLVTRQGRQSDDLAAAQTPALAALGDLARERLAAEVGRLRGLGGNHPFLRALPEHWSLTLWGTILRPGGEVGAHIHAPNWMSGVYYPDFTGNPDDGREGAFGIGVLPEELGGNAQPLQVFTPRTGRLILFPSYLWHATLPFGGEEDRISFAFDLVPEGVGRAHSLS</sequence>
<dbReference type="InterPro" id="IPR052346">
    <property type="entry name" value="O-mannosyl-transferase_TMTC"/>
</dbReference>
<dbReference type="Pfam" id="PF13181">
    <property type="entry name" value="TPR_8"/>
    <property type="match status" value="1"/>
</dbReference>
<dbReference type="Gene3D" id="1.25.40.10">
    <property type="entry name" value="Tetratricopeptide repeat domain"/>
    <property type="match status" value="2"/>
</dbReference>
<name>A0A916YB39_9SPHN</name>
<keyword evidence="1" id="KW-0677">Repeat</keyword>
<dbReference type="GO" id="GO:0000030">
    <property type="term" value="F:mannosyltransferase activity"/>
    <property type="evidence" value="ECO:0007669"/>
    <property type="project" value="TreeGrafter"/>
</dbReference>
<dbReference type="SUPFAM" id="SSF48452">
    <property type="entry name" value="TPR-like"/>
    <property type="match status" value="1"/>
</dbReference>
<dbReference type="PANTHER" id="PTHR44227">
    <property type="match status" value="1"/>
</dbReference>
<accession>A0A916YB39</accession>